<dbReference type="PANTHER" id="PTHR46942:SF1">
    <property type="entry name" value="SIALIC ACID-BINDING IG-LIKE LECTIN 15"/>
    <property type="match status" value="1"/>
</dbReference>
<reference evidence="4" key="4">
    <citation type="submission" date="2025-08" db="UniProtKB">
        <authorList>
            <consortium name="Ensembl"/>
        </authorList>
    </citation>
    <scope>IDENTIFICATION</scope>
</reference>
<dbReference type="InterPro" id="IPR003599">
    <property type="entry name" value="Ig_sub"/>
</dbReference>
<feature type="domain" description="Ig-like" evidence="3">
    <location>
        <begin position="277"/>
        <end position="361"/>
    </location>
</feature>
<reference evidence="5" key="2">
    <citation type="journal article" date="2007" name="PLoS Biol.">
        <title>Survey sequencing and comparative analysis of the elephant shark (Callorhinchus milii) genome.</title>
        <authorList>
            <person name="Venkatesh B."/>
            <person name="Kirkness E.F."/>
            <person name="Loh Y.H."/>
            <person name="Halpern A.L."/>
            <person name="Lee A.P."/>
            <person name="Johnson J."/>
            <person name="Dandona N."/>
            <person name="Viswanathan L.D."/>
            <person name="Tay A."/>
            <person name="Venter J.C."/>
            <person name="Strausberg R.L."/>
            <person name="Brenner S."/>
        </authorList>
    </citation>
    <scope>NUCLEOTIDE SEQUENCE [LARGE SCALE GENOMIC DNA]</scope>
</reference>
<dbReference type="GO" id="GO:0005886">
    <property type="term" value="C:plasma membrane"/>
    <property type="evidence" value="ECO:0007669"/>
    <property type="project" value="TreeGrafter"/>
</dbReference>
<protein>
    <recommendedName>
        <fullName evidence="3">Ig-like domain-containing protein</fullName>
    </recommendedName>
</protein>
<keyword evidence="1" id="KW-0472">Membrane</keyword>
<dbReference type="SMART" id="SM00406">
    <property type="entry name" value="IGv"/>
    <property type="match status" value="1"/>
</dbReference>
<name>A0A4W3HTN2_CALMI</name>
<keyword evidence="2" id="KW-0732">Signal</keyword>
<feature type="transmembrane region" description="Helical" evidence="1">
    <location>
        <begin position="372"/>
        <end position="393"/>
    </location>
</feature>
<dbReference type="PROSITE" id="PS50835">
    <property type="entry name" value="IG_LIKE"/>
    <property type="match status" value="2"/>
</dbReference>
<dbReference type="InterPro" id="IPR036179">
    <property type="entry name" value="Ig-like_dom_sf"/>
</dbReference>
<reference evidence="5" key="1">
    <citation type="journal article" date="2006" name="Science">
        <title>Ancient noncoding elements conserved in the human genome.</title>
        <authorList>
            <person name="Venkatesh B."/>
            <person name="Kirkness E.F."/>
            <person name="Loh Y.H."/>
            <person name="Halpern A.L."/>
            <person name="Lee A.P."/>
            <person name="Johnson J."/>
            <person name="Dandona N."/>
            <person name="Viswanathan L.D."/>
            <person name="Tay A."/>
            <person name="Venter J.C."/>
            <person name="Strausberg R.L."/>
            <person name="Brenner S."/>
        </authorList>
    </citation>
    <scope>NUCLEOTIDE SEQUENCE [LARGE SCALE GENOMIC DNA]</scope>
</reference>
<keyword evidence="1" id="KW-0812">Transmembrane</keyword>
<reference evidence="4" key="5">
    <citation type="submission" date="2025-09" db="UniProtKB">
        <authorList>
            <consortium name="Ensembl"/>
        </authorList>
    </citation>
    <scope>IDENTIFICATION</scope>
</reference>
<dbReference type="InterPro" id="IPR013783">
    <property type="entry name" value="Ig-like_fold"/>
</dbReference>
<dbReference type="GO" id="GO:0045124">
    <property type="term" value="P:regulation of bone resorption"/>
    <property type="evidence" value="ECO:0007669"/>
    <property type="project" value="TreeGrafter"/>
</dbReference>
<dbReference type="InParanoid" id="A0A4W3HTN2"/>
<dbReference type="AlphaFoldDB" id="A0A4W3HTN2"/>
<evidence type="ECO:0000313" key="4">
    <source>
        <dbReference type="Ensembl" id="ENSCMIP00000020723.1"/>
    </source>
</evidence>
<dbReference type="Ensembl" id="ENSCMIT00000021103.1">
    <property type="protein sequence ID" value="ENSCMIP00000020723.1"/>
    <property type="gene ID" value="ENSCMIG00000009528.1"/>
</dbReference>
<dbReference type="InterPro" id="IPR007110">
    <property type="entry name" value="Ig-like_dom"/>
</dbReference>
<dbReference type="GeneTree" id="ENSGT01140000283283"/>
<keyword evidence="5" id="KW-1185">Reference proteome</keyword>
<dbReference type="SMART" id="SM00409">
    <property type="entry name" value="IG"/>
    <property type="match status" value="3"/>
</dbReference>
<evidence type="ECO:0000256" key="2">
    <source>
        <dbReference type="SAM" id="SignalP"/>
    </source>
</evidence>
<sequence length="403" mass="44719">MMLGAVLCTLVLSASAFRLSRNGWTMETPDTVTGRLGSPVTVYCKFTHPHPRYTGNITIMWKAGRTGPVYIKYTNYGPDSQRKYQNVIDVNEGERHRVIGNPRRNDATIEINQLRGEDNNKLWSCCVELQGEDGKFETGHGTRLIVAGHEEKLRSVTGTKGGDATLPCPFAIPNTYQNRATVTVLWRRGRPHGQLVFNYTLGLTAHTNSGESETVNEGNRYKLVRNVGDGDASLKIRGLELNDTGRYFCHVHIMFIKETYQQDQVTQNMSRLQVVAPAVILNLSLVAGGDIVCTAEGEPPANITWIDPENNTLPINTNHTPVTHVPDKHQTVGEIRGPRLRGTYHCVAENTQGRDARDILAPGPQSNGGRTVYIMVSIVVLLVLVTAIIIWRVKRGRCLQTKV</sequence>
<dbReference type="InterPro" id="IPR042836">
    <property type="entry name" value="SIG15"/>
</dbReference>
<organism evidence="4 5">
    <name type="scientific">Callorhinchus milii</name>
    <name type="common">Ghost shark</name>
    <dbReference type="NCBI Taxonomy" id="7868"/>
    <lineage>
        <taxon>Eukaryota</taxon>
        <taxon>Metazoa</taxon>
        <taxon>Chordata</taxon>
        <taxon>Craniata</taxon>
        <taxon>Vertebrata</taxon>
        <taxon>Chondrichthyes</taxon>
        <taxon>Holocephali</taxon>
        <taxon>Chimaeriformes</taxon>
        <taxon>Callorhinchidae</taxon>
        <taxon>Callorhinchus</taxon>
    </lineage>
</organism>
<feature type="domain" description="Ig-like" evidence="3">
    <location>
        <begin position="142"/>
        <end position="266"/>
    </location>
</feature>
<proteinExistence type="predicted"/>
<reference evidence="5" key="3">
    <citation type="journal article" date="2014" name="Nature">
        <title>Elephant shark genome provides unique insights into gnathostome evolution.</title>
        <authorList>
            <consortium name="International Elephant Shark Genome Sequencing Consortium"/>
            <person name="Venkatesh B."/>
            <person name="Lee A.P."/>
            <person name="Ravi V."/>
            <person name="Maurya A.K."/>
            <person name="Lian M.M."/>
            <person name="Swann J.B."/>
            <person name="Ohta Y."/>
            <person name="Flajnik M.F."/>
            <person name="Sutoh Y."/>
            <person name="Kasahara M."/>
            <person name="Hoon S."/>
            <person name="Gangu V."/>
            <person name="Roy S.W."/>
            <person name="Irimia M."/>
            <person name="Korzh V."/>
            <person name="Kondrychyn I."/>
            <person name="Lim Z.W."/>
            <person name="Tay B.H."/>
            <person name="Tohari S."/>
            <person name="Kong K.W."/>
            <person name="Ho S."/>
            <person name="Lorente-Galdos B."/>
            <person name="Quilez J."/>
            <person name="Marques-Bonet T."/>
            <person name="Raney B.J."/>
            <person name="Ingham P.W."/>
            <person name="Tay A."/>
            <person name="Hillier L.W."/>
            <person name="Minx P."/>
            <person name="Boehm T."/>
            <person name="Wilson R.K."/>
            <person name="Brenner S."/>
            <person name="Warren W.C."/>
        </authorList>
    </citation>
    <scope>NUCLEOTIDE SEQUENCE [LARGE SCALE GENOMIC DNA]</scope>
</reference>
<dbReference type="SUPFAM" id="SSF48726">
    <property type="entry name" value="Immunoglobulin"/>
    <property type="match status" value="3"/>
</dbReference>
<dbReference type="Pfam" id="PF07686">
    <property type="entry name" value="V-set"/>
    <property type="match status" value="1"/>
</dbReference>
<accession>A0A4W3HTN2</accession>
<dbReference type="GO" id="GO:0032956">
    <property type="term" value="P:regulation of actin cytoskeleton organization"/>
    <property type="evidence" value="ECO:0007669"/>
    <property type="project" value="TreeGrafter"/>
</dbReference>
<evidence type="ECO:0000259" key="3">
    <source>
        <dbReference type="PROSITE" id="PS50835"/>
    </source>
</evidence>
<evidence type="ECO:0000256" key="1">
    <source>
        <dbReference type="SAM" id="Phobius"/>
    </source>
</evidence>
<dbReference type="Gene3D" id="2.60.40.10">
    <property type="entry name" value="Immunoglobulins"/>
    <property type="match status" value="3"/>
</dbReference>
<feature type="chain" id="PRO_5021341358" description="Ig-like domain-containing protein" evidence="2">
    <location>
        <begin position="17"/>
        <end position="403"/>
    </location>
</feature>
<dbReference type="PANTHER" id="PTHR46942">
    <property type="entry name" value="SIALIC ACID-BINDING IG-LIKE LECTIN 15"/>
    <property type="match status" value="1"/>
</dbReference>
<dbReference type="GO" id="GO:2001204">
    <property type="term" value="P:regulation of osteoclast development"/>
    <property type="evidence" value="ECO:0007669"/>
    <property type="project" value="TreeGrafter"/>
</dbReference>
<feature type="signal peptide" evidence="2">
    <location>
        <begin position="1"/>
        <end position="16"/>
    </location>
</feature>
<evidence type="ECO:0000313" key="5">
    <source>
        <dbReference type="Proteomes" id="UP000314986"/>
    </source>
</evidence>
<dbReference type="InterPro" id="IPR013106">
    <property type="entry name" value="Ig_V-set"/>
</dbReference>
<dbReference type="Proteomes" id="UP000314986">
    <property type="component" value="Unassembled WGS sequence"/>
</dbReference>
<keyword evidence="1" id="KW-1133">Transmembrane helix</keyword>